<dbReference type="Pfam" id="PF01149">
    <property type="entry name" value="Fapy_DNA_glyco"/>
    <property type="match status" value="1"/>
</dbReference>
<evidence type="ECO:0000256" key="9">
    <source>
        <dbReference type="ARBA" id="ARBA00023125"/>
    </source>
</evidence>
<accession>A0A3B1A6P7</accession>
<dbReference type="SMART" id="SM01232">
    <property type="entry name" value="H2TH"/>
    <property type="match status" value="1"/>
</dbReference>
<protein>
    <recommendedName>
        <fullName evidence="3">DNA-(apurinic or apyrimidinic site) lyase</fullName>
        <ecNumber evidence="3">4.2.99.18</ecNumber>
    </recommendedName>
</protein>
<organism evidence="16">
    <name type="scientific">hydrothermal vent metagenome</name>
    <dbReference type="NCBI Taxonomy" id="652676"/>
    <lineage>
        <taxon>unclassified sequences</taxon>
        <taxon>metagenomes</taxon>
        <taxon>ecological metagenomes</taxon>
    </lineage>
</organism>
<dbReference type="SUPFAM" id="SSF57716">
    <property type="entry name" value="Glucocorticoid receptor-like (DNA-binding domain)"/>
    <property type="match status" value="1"/>
</dbReference>
<evidence type="ECO:0000313" key="16">
    <source>
        <dbReference type="EMBL" id="VAW95277.1"/>
    </source>
</evidence>
<dbReference type="Gene3D" id="3.20.190.10">
    <property type="entry name" value="MutM-like, N-terminal"/>
    <property type="match status" value="1"/>
</dbReference>
<keyword evidence="9" id="KW-0238">DNA-binding</keyword>
<feature type="domain" description="Formamidopyrimidine-DNA glycosylase catalytic" evidence="15">
    <location>
        <begin position="2"/>
        <end position="93"/>
    </location>
</feature>
<dbReference type="PROSITE" id="PS51068">
    <property type="entry name" value="FPG_CAT"/>
    <property type="match status" value="1"/>
</dbReference>
<evidence type="ECO:0000256" key="8">
    <source>
        <dbReference type="ARBA" id="ARBA00022833"/>
    </source>
</evidence>
<name>A0A3B1A6P7_9ZZZZ</name>
<keyword evidence="16" id="KW-0255">Endonuclease</keyword>
<dbReference type="InterPro" id="IPR010663">
    <property type="entry name" value="Znf_FPG/IleRS"/>
</dbReference>
<dbReference type="GO" id="GO:0003684">
    <property type="term" value="F:damaged DNA binding"/>
    <property type="evidence" value="ECO:0007669"/>
    <property type="project" value="InterPro"/>
</dbReference>
<dbReference type="GO" id="GO:0000703">
    <property type="term" value="F:oxidized pyrimidine nucleobase lesion DNA N-glycosylase activity"/>
    <property type="evidence" value="ECO:0007669"/>
    <property type="project" value="TreeGrafter"/>
</dbReference>
<keyword evidence="11" id="KW-0456">Lyase</keyword>
<dbReference type="InterPro" id="IPR015886">
    <property type="entry name" value="H2TH_FPG"/>
</dbReference>
<comment type="similarity">
    <text evidence="2">Belongs to the FPG family.</text>
</comment>
<sequence>MPEGPEIRRAADAVADCIVGRVASEVWFAFERLKPFEAQLSGVEVCAVETRGKAMLTRFANGLLIYSHNQLYGRWYCCPAGERPDIPRQLRLAIDGDLSSALLYSASDITVLHESGLETHPFLSRLGPDVLDSRTDQALLLACLADRRFRNRQLGGLLTDQGFVAGLGNYLRCEILFVAGLSPRLRPVQLVDSQRCRLTEAILYLPRQSYETAGITNDLARAHELMAAGADFESARFQVFRREGLPCYRCGAAIVKQVLGGLSTYLCRQCQAVT</sequence>
<keyword evidence="16" id="KW-0540">Nuclease</keyword>
<dbReference type="NCBIfam" id="NF007763">
    <property type="entry name" value="PRK10445.1"/>
    <property type="match status" value="1"/>
</dbReference>
<dbReference type="SMART" id="SM00898">
    <property type="entry name" value="Fapy_DNA_glyco"/>
    <property type="match status" value="1"/>
</dbReference>
<dbReference type="EMBL" id="UOFU01000069">
    <property type="protein sequence ID" value="VAW95277.1"/>
    <property type="molecule type" value="Genomic_DNA"/>
</dbReference>
<dbReference type="InterPro" id="IPR035937">
    <property type="entry name" value="FPG_N"/>
</dbReference>
<evidence type="ECO:0000256" key="1">
    <source>
        <dbReference type="ARBA" id="ARBA00001947"/>
    </source>
</evidence>
<dbReference type="GO" id="GO:0006284">
    <property type="term" value="P:base-excision repair"/>
    <property type="evidence" value="ECO:0007669"/>
    <property type="project" value="InterPro"/>
</dbReference>
<evidence type="ECO:0000256" key="11">
    <source>
        <dbReference type="ARBA" id="ARBA00023239"/>
    </source>
</evidence>
<evidence type="ECO:0000256" key="4">
    <source>
        <dbReference type="ARBA" id="ARBA00022723"/>
    </source>
</evidence>
<dbReference type="PROSITE" id="PS51066">
    <property type="entry name" value="ZF_FPG_2"/>
    <property type="match status" value="1"/>
</dbReference>
<keyword evidence="8" id="KW-0862">Zinc</keyword>
<reference evidence="16" key="1">
    <citation type="submission" date="2018-06" db="EMBL/GenBank/DDBJ databases">
        <authorList>
            <person name="Zhirakovskaya E."/>
        </authorList>
    </citation>
    <scope>NUCLEOTIDE SEQUENCE</scope>
</reference>
<dbReference type="InterPro" id="IPR012319">
    <property type="entry name" value="FPG_cat"/>
</dbReference>
<evidence type="ECO:0000259" key="15">
    <source>
        <dbReference type="PROSITE" id="PS51068"/>
    </source>
</evidence>
<dbReference type="InterPro" id="IPR000214">
    <property type="entry name" value="Znf_DNA_glyclase/AP_lyase"/>
</dbReference>
<dbReference type="Pfam" id="PF06827">
    <property type="entry name" value="zf-FPG_IleRS"/>
    <property type="match status" value="1"/>
</dbReference>
<evidence type="ECO:0000256" key="3">
    <source>
        <dbReference type="ARBA" id="ARBA00012720"/>
    </source>
</evidence>
<feature type="domain" description="FPG-type" evidence="14">
    <location>
        <begin position="238"/>
        <end position="272"/>
    </location>
</feature>
<evidence type="ECO:0000256" key="12">
    <source>
        <dbReference type="ARBA" id="ARBA00023268"/>
    </source>
</evidence>
<dbReference type="PANTHER" id="PTHR42697">
    <property type="entry name" value="ENDONUCLEASE 8"/>
    <property type="match status" value="1"/>
</dbReference>
<evidence type="ECO:0000256" key="7">
    <source>
        <dbReference type="ARBA" id="ARBA00022801"/>
    </source>
</evidence>
<evidence type="ECO:0000259" key="14">
    <source>
        <dbReference type="PROSITE" id="PS51066"/>
    </source>
</evidence>
<dbReference type="SUPFAM" id="SSF81624">
    <property type="entry name" value="N-terminal domain of MutM-like DNA repair proteins"/>
    <property type="match status" value="1"/>
</dbReference>
<dbReference type="InterPro" id="IPR010979">
    <property type="entry name" value="Ribosomal_uS13-like_H2TH"/>
</dbReference>
<keyword evidence="6" id="KW-0863">Zinc-finger</keyword>
<keyword evidence="10" id="KW-0234">DNA repair</keyword>
<dbReference type="EC" id="4.2.99.18" evidence="3"/>
<keyword evidence="7" id="KW-0378">Hydrolase</keyword>
<keyword evidence="5" id="KW-0227">DNA damage</keyword>
<evidence type="ECO:0000256" key="6">
    <source>
        <dbReference type="ARBA" id="ARBA00022771"/>
    </source>
</evidence>
<dbReference type="GO" id="GO:0140078">
    <property type="term" value="F:class I DNA-(apurinic or apyrimidinic site) endonuclease activity"/>
    <property type="evidence" value="ECO:0007669"/>
    <property type="project" value="UniProtKB-EC"/>
</dbReference>
<evidence type="ECO:0000256" key="13">
    <source>
        <dbReference type="ARBA" id="ARBA00023295"/>
    </source>
</evidence>
<evidence type="ECO:0000256" key="10">
    <source>
        <dbReference type="ARBA" id="ARBA00023204"/>
    </source>
</evidence>
<comment type="cofactor">
    <cofactor evidence="1">
        <name>Zn(2+)</name>
        <dbReference type="ChEBI" id="CHEBI:29105"/>
    </cofactor>
</comment>
<keyword evidence="4" id="KW-0479">Metal-binding</keyword>
<evidence type="ECO:0000256" key="5">
    <source>
        <dbReference type="ARBA" id="ARBA00022763"/>
    </source>
</evidence>
<dbReference type="AlphaFoldDB" id="A0A3B1A6P7"/>
<dbReference type="Gene3D" id="1.10.8.50">
    <property type="match status" value="1"/>
</dbReference>
<keyword evidence="12" id="KW-0511">Multifunctional enzyme</keyword>
<dbReference type="PANTHER" id="PTHR42697:SF1">
    <property type="entry name" value="ENDONUCLEASE 8"/>
    <property type="match status" value="1"/>
</dbReference>
<gene>
    <name evidence="16" type="ORF">MNBD_GAMMA20-415</name>
</gene>
<dbReference type="SUPFAM" id="SSF46946">
    <property type="entry name" value="S13-like H2TH domain"/>
    <property type="match status" value="1"/>
</dbReference>
<keyword evidence="13" id="KW-0326">Glycosidase</keyword>
<evidence type="ECO:0000256" key="2">
    <source>
        <dbReference type="ARBA" id="ARBA00009409"/>
    </source>
</evidence>
<dbReference type="GO" id="GO:0008270">
    <property type="term" value="F:zinc ion binding"/>
    <property type="evidence" value="ECO:0007669"/>
    <property type="project" value="UniProtKB-KW"/>
</dbReference>
<dbReference type="Pfam" id="PF06831">
    <property type="entry name" value="H2TH"/>
    <property type="match status" value="1"/>
</dbReference>
<proteinExistence type="inferred from homology"/>